<dbReference type="Pfam" id="PF00149">
    <property type="entry name" value="Metallophos"/>
    <property type="match status" value="1"/>
</dbReference>
<dbReference type="SUPFAM" id="SSF56300">
    <property type="entry name" value="Metallo-dependent phosphatases"/>
    <property type="match status" value="1"/>
</dbReference>
<protein>
    <submittedName>
        <fullName evidence="2">COG4186 Predicted phosphoesterase or phosphohydrolase</fullName>
    </submittedName>
</protein>
<feature type="domain" description="Calcineurin-like phosphoesterase" evidence="1">
    <location>
        <begin position="4"/>
        <end position="155"/>
    </location>
</feature>
<sequence>MPSVFLVSDTHFGHAGVCRFTRNDGVTKLRPWTDPDEMDEFMIKAWNDRVRPTDKVYHLGDVVINRKALKTLARLNGDKVLIRGNHDIFRDDEYREYFRELRAYHVMNGMILSHIPVHSDSLGRFGTNIHGHLHANRVRKPRGVDARTGEILYSDENDVRYHCVCVEQTDFAPILFEDVIKRIEAEGGEVGFKNGNGPVM</sequence>
<dbReference type="InterPro" id="IPR029052">
    <property type="entry name" value="Metallo-depent_PP-like"/>
</dbReference>
<evidence type="ECO:0000259" key="1">
    <source>
        <dbReference type="Pfam" id="PF00149"/>
    </source>
</evidence>
<dbReference type="InterPro" id="IPR004843">
    <property type="entry name" value="Calcineurin-like_PHP"/>
</dbReference>
<organism evidence="2">
    <name type="scientific">uncultured Caudovirales phage</name>
    <dbReference type="NCBI Taxonomy" id="2100421"/>
    <lineage>
        <taxon>Viruses</taxon>
        <taxon>Duplodnaviria</taxon>
        <taxon>Heunggongvirae</taxon>
        <taxon>Uroviricota</taxon>
        <taxon>Caudoviricetes</taxon>
        <taxon>Peduoviridae</taxon>
        <taxon>Maltschvirus</taxon>
        <taxon>Maltschvirus maltsch</taxon>
    </lineage>
</organism>
<gene>
    <name evidence="2" type="ORF">UFOVP328_173</name>
</gene>
<name>A0A6J5LZ02_9CAUD</name>
<keyword evidence="2" id="KW-0378">Hydrolase</keyword>
<proteinExistence type="predicted"/>
<dbReference type="GO" id="GO:0016787">
    <property type="term" value="F:hydrolase activity"/>
    <property type="evidence" value="ECO:0007669"/>
    <property type="project" value="UniProtKB-KW"/>
</dbReference>
<accession>A0A6J5LZ02</accession>
<dbReference type="Gene3D" id="3.60.21.10">
    <property type="match status" value="1"/>
</dbReference>
<reference evidence="2" key="1">
    <citation type="submission" date="2020-04" db="EMBL/GenBank/DDBJ databases">
        <authorList>
            <person name="Chiriac C."/>
            <person name="Salcher M."/>
            <person name="Ghai R."/>
            <person name="Kavagutti S V."/>
        </authorList>
    </citation>
    <scope>NUCLEOTIDE SEQUENCE</scope>
</reference>
<evidence type="ECO:0000313" key="2">
    <source>
        <dbReference type="EMBL" id="CAB4137980.1"/>
    </source>
</evidence>
<dbReference type="EMBL" id="LR796341">
    <property type="protein sequence ID" value="CAB4137980.1"/>
    <property type="molecule type" value="Genomic_DNA"/>
</dbReference>